<reference evidence="2 3" key="1">
    <citation type="submission" date="2023-07" db="EMBL/GenBank/DDBJ databases">
        <title>The novel representative of Negativicutes class, Anaeroselena agilis gen. nov. sp. nov.</title>
        <authorList>
            <person name="Prokofeva M.I."/>
            <person name="Elcheninov A.G."/>
            <person name="Klyukina A."/>
            <person name="Kublanov I.V."/>
            <person name="Frolov E.N."/>
            <person name="Podosokorskaya O.A."/>
        </authorList>
    </citation>
    <scope>NUCLEOTIDE SEQUENCE [LARGE SCALE GENOMIC DNA]</scope>
    <source>
        <strain evidence="2 3">4137-cl</strain>
    </source>
</reference>
<feature type="transmembrane region" description="Helical" evidence="1">
    <location>
        <begin position="12"/>
        <end position="32"/>
    </location>
</feature>
<protein>
    <submittedName>
        <fullName evidence="2">YtrH family sporulation protein</fullName>
    </submittedName>
</protein>
<proteinExistence type="predicted"/>
<sequence length="112" mass="12196">MTGFWNTLLLNFFISFGIIVGASIFASVAAIVNNHPPMKTMVTVADSMKIWAVAAALGGTFQSIEALEQGLFRGEIRSIVKELVYIVAALAGANSGFSFIMLLRRCHQLWTD</sequence>
<name>A0ABU3NZ94_9FIRM</name>
<dbReference type="Proteomes" id="UP001254848">
    <property type="component" value="Unassembled WGS sequence"/>
</dbReference>
<dbReference type="RefSeq" id="WP_413780610.1">
    <property type="nucleotide sequence ID" value="NZ_JAUOZS010000001.1"/>
</dbReference>
<organism evidence="2 3">
    <name type="scientific">Anaeroselena agilis</name>
    <dbReference type="NCBI Taxonomy" id="3063788"/>
    <lineage>
        <taxon>Bacteria</taxon>
        <taxon>Bacillati</taxon>
        <taxon>Bacillota</taxon>
        <taxon>Negativicutes</taxon>
        <taxon>Acetonemataceae</taxon>
        <taxon>Anaeroselena</taxon>
    </lineage>
</organism>
<keyword evidence="1" id="KW-0812">Transmembrane</keyword>
<dbReference type="Pfam" id="PF14034">
    <property type="entry name" value="Spore_YtrH"/>
    <property type="match status" value="1"/>
</dbReference>
<dbReference type="InterPro" id="IPR025689">
    <property type="entry name" value="Spore_YtrH"/>
</dbReference>
<keyword evidence="1" id="KW-0472">Membrane</keyword>
<accession>A0ABU3NZ94</accession>
<feature type="transmembrane region" description="Helical" evidence="1">
    <location>
        <begin position="83"/>
        <end position="103"/>
    </location>
</feature>
<dbReference type="EMBL" id="JAUOZS010000001">
    <property type="protein sequence ID" value="MDT8902123.1"/>
    <property type="molecule type" value="Genomic_DNA"/>
</dbReference>
<evidence type="ECO:0000313" key="3">
    <source>
        <dbReference type="Proteomes" id="UP001254848"/>
    </source>
</evidence>
<gene>
    <name evidence="2" type="ORF">Q4T40_12780</name>
</gene>
<evidence type="ECO:0000313" key="2">
    <source>
        <dbReference type="EMBL" id="MDT8902123.1"/>
    </source>
</evidence>
<keyword evidence="3" id="KW-1185">Reference proteome</keyword>
<evidence type="ECO:0000256" key="1">
    <source>
        <dbReference type="SAM" id="Phobius"/>
    </source>
</evidence>
<keyword evidence="1" id="KW-1133">Transmembrane helix</keyword>
<comment type="caution">
    <text evidence="2">The sequence shown here is derived from an EMBL/GenBank/DDBJ whole genome shotgun (WGS) entry which is preliminary data.</text>
</comment>